<dbReference type="Gene3D" id="3.40.50.360">
    <property type="match status" value="1"/>
</dbReference>
<comment type="cofactor">
    <cofactor evidence="2">
        <name>FAD</name>
        <dbReference type="ChEBI" id="CHEBI:57692"/>
    </cofactor>
</comment>
<evidence type="ECO:0000313" key="12">
    <source>
        <dbReference type="Proteomes" id="UP000594262"/>
    </source>
</evidence>
<evidence type="ECO:0000256" key="2">
    <source>
        <dbReference type="ARBA" id="ARBA00001974"/>
    </source>
</evidence>
<evidence type="ECO:0000256" key="4">
    <source>
        <dbReference type="ARBA" id="ARBA00022643"/>
    </source>
</evidence>
<evidence type="ECO:0000256" key="5">
    <source>
        <dbReference type="ARBA" id="ARBA00022827"/>
    </source>
</evidence>
<evidence type="ECO:0000256" key="3">
    <source>
        <dbReference type="ARBA" id="ARBA00022630"/>
    </source>
</evidence>
<evidence type="ECO:0000259" key="9">
    <source>
        <dbReference type="PROSITE" id="PS50902"/>
    </source>
</evidence>
<name>A0A7M5USV6_9CNID</name>
<dbReference type="PROSITE" id="PS50902">
    <property type="entry name" value="FLAVODOXIN_LIKE"/>
    <property type="match status" value="1"/>
</dbReference>
<feature type="domain" description="Flavodoxin-like" evidence="9">
    <location>
        <begin position="97"/>
        <end position="242"/>
    </location>
</feature>
<organism evidence="11 12">
    <name type="scientific">Clytia hemisphaerica</name>
    <dbReference type="NCBI Taxonomy" id="252671"/>
    <lineage>
        <taxon>Eukaryota</taxon>
        <taxon>Metazoa</taxon>
        <taxon>Cnidaria</taxon>
        <taxon>Hydrozoa</taxon>
        <taxon>Hydroidolina</taxon>
        <taxon>Leptothecata</taxon>
        <taxon>Obeliida</taxon>
        <taxon>Clytiidae</taxon>
        <taxon>Clytia</taxon>
    </lineage>
</organism>
<dbReference type="Gene3D" id="1.20.990.10">
    <property type="entry name" value="NADPH-cytochrome p450 Reductase, Chain A, domain 3"/>
    <property type="match status" value="1"/>
</dbReference>
<keyword evidence="7" id="KW-0560">Oxidoreductase</keyword>
<dbReference type="GO" id="GO:0009725">
    <property type="term" value="P:response to hormone"/>
    <property type="evidence" value="ECO:0007669"/>
    <property type="project" value="TreeGrafter"/>
</dbReference>
<feature type="domain" description="FAD-binding FR-type" evidence="10">
    <location>
        <begin position="300"/>
        <end position="501"/>
    </location>
</feature>
<dbReference type="PROSITE" id="PS51384">
    <property type="entry name" value="FAD_FR"/>
    <property type="match status" value="1"/>
</dbReference>
<evidence type="ECO:0000256" key="8">
    <source>
        <dbReference type="SAM" id="Phobius"/>
    </source>
</evidence>
<reference evidence="11" key="1">
    <citation type="submission" date="2021-01" db="UniProtKB">
        <authorList>
            <consortium name="EnsemblMetazoa"/>
        </authorList>
    </citation>
    <scope>IDENTIFICATION</scope>
</reference>
<dbReference type="InterPro" id="IPR001094">
    <property type="entry name" value="Flavdoxin-like"/>
</dbReference>
<evidence type="ECO:0000256" key="1">
    <source>
        <dbReference type="ARBA" id="ARBA00001917"/>
    </source>
</evidence>
<evidence type="ECO:0000256" key="7">
    <source>
        <dbReference type="ARBA" id="ARBA00023002"/>
    </source>
</evidence>
<evidence type="ECO:0000259" key="10">
    <source>
        <dbReference type="PROSITE" id="PS51384"/>
    </source>
</evidence>
<dbReference type="InterPro" id="IPR017927">
    <property type="entry name" value="FAD-bd_FR_type"/>
</dbReference>
<proteinExistence type="predicted"/>
<dbReference type="InterPro" id="IPR017938">
    <property type="entry name" value="Riboflavin_synthase-like_b-brl"/>
</dbReference>
<evidence type="ECO:0000256" key="6">
    <source>
        <dbReference type="ARBA" id="ARBA00022857"/>
    </source>
</evidence>
<feature type="transmembrane region" description="Helical" evidence="8">
    <location>
        <begin position="28"/>
        <end position="51"/>
    </location>
</feature>
<evidence type="ECO:0000313" key="11">
    <source>
        <dbReference type="EnsemblMetazoa" id="CLYHEMP002104.1"/>
    </source>
</evidence>
<dbReference type="Gene3D" id="2.40.30.10">
    <property type="entry name" value="Translation factors"/>
    <property type="match status" value="1"/>
</dbReference>
<protein>
    <submittedName>
        <fullName evidence="11">Uncharacterized protein</fullName>
    </submittedName>
</protein>
<comment type="cofactor">
    <cofactor evidence="1">
        <name>FMN</name>
        <dbReference type="ChEBI" id="CHEBI:58210"/>
    </cofactor>
</comment>
<keyword evidence="4" id="KW-0288">FMN</keyword>
<accession>A0A7M5USV6</accession>
<dbReference type="SUPFAM" id="SSF63380">
    <property type="entry name" value="Riboflavin synthase domain-like"/>
    <property type="match status" value="1"/>
</dbReference>
<keyword evidence="5" id="KW-0274">FAD</keyword>
<dbReference type="GO" id="GO:0010181">
    <property type="term" value="F:FMN binding"/>
    <property type="evidence" value="ECO:0007669"/>
    <property type="project" value="InterPro"/>
</dbReference>
<dbReference type="GO" id="GO:0050660">
    <property type="term" value="F:flavin adenine dinucleotide binding"/>
    <property type="evidence" value="ECO:0007669"/>
    <property type="project" value="TreeGrafter"/>
</dbReference>
<dbReference type="GO" id="GO:0003958">
    <property type="term" value="F:NADPH-hemoprotein reductase activity"/>
    <property type="evidence" value="ECO:0007669"/>
    <property type="project" value="TreeGrafter"/>
</dbReference>
<dbReference type="PRINTS" id="PR00369">
    <property type="entry name" value="FLAVODOXIN"/>
</dbReference>
<keyword evidence="8" id="KW-0812">Transmembrane</keyword>
<dbReference type="AlphaFoldDB" id="A0A7M5USV6"/>
<dbReference type="InterPro" id="IPR008254">
    <property type="entry name" value="Flavodoxin/NO_synth"/>
</dbReference>
<dbReference type="InterPro" id="IPR029039">
    <property type="entry name" value="Flavoprotein-like_sf"/>
</dbReference>
<dbReference type="OrthoDB" id="1856718at2759"/>
<dbReference type="EnsemblMetazoa" id="CLYHEMT002104.1">
    <property type="protein sequence ID" value="CLYHEMP002104.1"/>
    <property type="gene ID" value="CLYHEMG002104"/>
</dbReference>
<dbReference type="GO" id="GO:0005829">
    <property type="term" value="C:cytosol"/>
    <property type="evidence" value="ECO:0007669"/>
    <property type="project" value="TreeGrafter"/>
</dbReference>
<dbReference type="Pfam" id="PF00258">
    <property type="entry name" value="Flavodoxin_1"/>
    <property type="match status" value="1"/>
</dbReference>
<dbReference type="PANTHER" id="PTHR19384">
    <property type="entry name" value="NITRIC OXIDE SYNTHASE-RELATED"/>
    <property type="match status" value="1"/>
</dbReference>
<dbReference type="PANTHER" id="PTHR19384:SF17">
    <property type="entry name" value="NADPH--CYTOCHROME P450 REDUCTASE"/>
    <property type="match status" value="1"/>
</dbReference>
<dbReference type="FunFam" id="1.20.990.10:FF:000001">
    <property type="entry name" value="NADPH--cytochrome P450 reductase"/>
    <property type="match status" value="1"/>
</dbReference>
<keyword evidence="8" id="KW-0472">Membrane</keyword>
<keyword evidence="3" id="KW-0285">Flavoprotein</keyword>
<dbReference type="InterPro" id="IPR023173">
    <property type="entry name" value="NADPH_Cyt_P450_Rdtase_alpha"/>
</dbReference>
<sequence length="501" mass="56434">MINLILDYIKLKKKMTETEEAIAESGDAFMLGSLDILVLLSFVGFLLYWFFGKRSDDNQYKPEITGLAGLKQVSTVTASFTDSSGFISKMKKGGKTVAIFYGSQTGTGEEFSQRLSKDCQRYGLKAGVFDPEECEMEELCEIKDEIEDHLVIFVLATYGEGDPTDNAIPFSEWLANNEPNLEGVKYAVFALGNKTYEHYQAFGRLVDKKVEELGGIRIHEIGEGDDDGNIEDDFVSWRETFWDTVCEKYHLNKDKRKLSCSVSRDYTLKKPENLSDDQIYQGEITKLGSYTKQRPPYDAKNPYMANVAVNRELHKAGGRSCMHIEIDIADSGIKYSAGDHVGIYPTNDPELVEKIGKLLNIDLDEVISLDNVDPDASKKHPFPCPCSYRTALLHYVDITSTVKTHVLAELVAHTKDPEELAKLDLMTSSSADGKKMYDEWVVGNNRHIVAVMEDLKSCKPPLDLLLELMPRLQCRYYSISSSSTMHRDRIHVTAVVVDWIS</sequence>
<keyword evidence="8" id="KW-1133">Transmembrane helix</keyword>
<keyword evidence="12" id="KW-1185">Reference proteome</keyword>
<dbReference type="Pfam" id="PF00667">
    <property type="entry name" value="FAD_binding_1"/>
    <property type="match status" value="1"/>
</dbReference>
<dbReference type="Proteomes" id="UP000594262">
    <property type="component" value="Unplaced"/>
</dbReference>
<dbReference type="InterPro" id="IPR003097">
    <property type="entry name" value="CysJ-like_FAD-binding"/>
</dbReference>
<dbReference type="SUPFAM" id="SSF52218">
    <property type="entry name" value="Flavoproteins"/>
    <property type="match status" value="1"/>
</dbReference>
<keyword evidence="6" id="KW-0521">NADP</keyword>